<sequence>MTLCRVIRPEEMPVVLGWAAAEGWNPGVEDANAFLAADPGGVFVAEEDGAPVAAISVVNHSTDFAFLGLYLCLPEYRGRGIGLALWTYALAHAGSRTVGLDGVPAQQKNYRSSGFEPAGQTVRWQGVPRGLPTPPDLPLALPQDLDGMVALENAASGWAKPKFLNAWFQQCQTRATFVDGTSGIVTVRLCQVGVKIGPLVAQNSDQARRLIAQAVVWAKAHAAEQIVLDVPQSATGMTEICRQIGLEPGFETARMYRGPESPEAPKGFYAVASLELG</sequence>
<evidence type="ECO:0000313" key="3">
    <source>
        <dbReference type="Proteomes" id="UP000541426"/>
    </source>
</evidence>
<dbReference type="GO" id="GO:0016747">
    <property type="term" value="F:acyltransferase activity, transferring groups other than amino-acyl groups"/>
    <property type="evidence" value="ECO:0007669"/>
    <property type="project" value="InterPro"/>
</dbReference>
<dbReference type="AlphaFoldDB" id="A0A7W6DKW6"/>
<protein>
    <submittedName>
        <fullName evidence="2">GNAT superfamily N-acetyltransferase</fullName>
    </submittedName>
</protein>
<dbReference type="EMBL" id="JACIEJ010000003">
    <property type="protein sequence ID" value="MBB3985120.1"/>
    <property type="molecule type" value="Genomic_DNA"/>
</dbReference>
<reference evidence="2 3" key="1">
    <citation type="submission" date="2020-08" db="EMBL/GenBank/DDBJ databases">
        <title>Genomic Encyclopedia of Type Strains, Phase IV (KMG-IV): sequencing the most valuable type-strain genomes for metagenomic binning, comparative biology and taxonomic classification.</title>
        <authorList>
            <person name="Goeker M."/>
        </authorList>
    </citation>
    <scope>NUCLEOTIDE SEQUENCE [LARGE SCALE GENOMIC DNA]</scope>
    <source>
        <strain evidence="2 3">DSM 102235</strain>
    </source>
</reference>
<dbReference type="InterPro" id="IPR000182">
    <property type="entry name" value="GNAT_dom"/>
</dbReference>
<dbReference type="Proteomes" id="UP000541426">
    <property type="component" value="Unassembled WGS sequence"/>
</dbReference>
<dbReference type="Pfam" id="PF18014">
    <property type="entry name" value="Acetyltransf_18"/>
    <property type="match status" value="1"/>
</dbReference>
<dbReference type="Gene3D" id="3.40.630.90">
    <property type="match status" value="1"/>
</dbReference>
<dbReference type="PROSITE" id="PS51186">
    <property type="entry name" value="GNAT"/>
    <property type="match status" value="1"/>
</dbReference>
<dbReference type="PANTHER" id="PTHR47237:SF1">
    <property type="entry name" value="SLL0310 PROTEIN"/>
    <property type="match status" value="1"/>
</dbReference>
<dbReference type="InterPro" id="IPR041496">
    <property type="entry name" value="YitH/HolE_GNAT"/>
</dbReference>
<dbReference type="SUPFAM" id="SSF55729">
    <property type="entry name" value="Acyl-CoA N-acyltransferases (Nat)"/>
    <property type="match status" value="1"/>
</dbReference>
<dbReference type="Gene3D" id="3.40.630.30">
    <property type="match status" value="1"/>
</dbReference>
<dbReference type="RefSeq" id="WP_183964378.1">
    <property type="nucleotide sequence ID" value="NZ_BAABBZ010000059.1"/>
</dbReference>
<dbReference type="Pfam" id="PF00583">
    <property type="entry name" value="Acetyltransf_1"/>
    <property type="match status" value="1"/>
</dbReference>
<accession>A0A7W6DKW6</accession>
<feature type="domain" description="N-acetyltransferase" evidence="1">
    <location>
        <begin position="2"/>
        <end position="144"/>
    </location>
</feature>
<dbReference type="InterPro" id="IPR016181">
    <property type="entry name" value="Acyl_CoA_acyltransferase"/>
</dbReference>
<organism evidence="2 3">
    <name type="scientific">Sagittula marina</name>
    <dbReference type="NCBI Taxonomy" id="943940"/>
    <lineage>
        <taxon>Bacteria</taxon>
        <taxon>Pseudomonadati</taxon>
        <taxon>Pseudomonadota</taxon>
        <taxon>Alphaproteobacteria</taxon>
        <taxon>Rhodobacterales</taxon>
        <taxon>Roseobacteraceae</taxon>
        <taxon>Sagittula</taxon>
    </lineage>
</organism>
<gene>
    <name evidence="2" type="ORF">GGQ68_001449</name>
</gene>
<evidence type="ECO:0000313" key="2">
    <source>
        <dbReference type="EMBL" id="MBB3985120.1"/>
    </source>
</evidence>
<dbReference type="InterPro" id="IPR052729">
    <property type="entry name" value="Acyl/Acetyltrans_Enzymes"/>
</dbReference>
<proteinExistence type="predicted"/>
<comment type="caution">
    <text evidence="2">The sequence shown here is derived from an EMBL/GenBank/DDBJ whole genome shotgun (WGS) entry which is preliminary data.</text>
</comment>
<keyword evidence="3" id="KW-1185">Reference proteome</keyword>
<dbReference type="CDD" id="cd04301">
    <property type="entry name" value="NAT_SF"/>
    <property type="match status" value="1"/>
</dbReference>
<keyword evidence="2" id="KW-0808">Transferase</keyword>
<evidence type="ECO:0000259" key="1">
    <source>
        <dbReference type="PROSITE" id="PS51186"/>
    </source>
</evidence>
<name>A0A7W6DKW6_9RHOB</name>
<dbReference type="PANTHER" id="PTHR47237">
    <property type="entry name" value="SLL0310 PROTEIN"/>
    <property type="match status" value="1"/>
</dbReference>